<dbReference type="GO" id="GO:0097272">
    <property type="term" value="P:ammonium homeostasis"/>
    <property type="evidence" value="ECO:0000318"/>
    <property type="project" value="GO_Central"/>
</dbReference>
<dbReference type="PRINTS" id="PR00342">
    <property type="entry name" value="RHESUSRHD"/>
</dbReference>
<dbReference type="GO" id="GO:0072488">
    <property type="term" value="P:ammonium transmembrane transport"/>
    <property type="evidence" value="ECO:0000318"/>
    <property type="project" value="GO_Central"/>
</dbReference>
<keyword evidence="12" id="KW-1185">Reference proteome</keyword>
<organism evidence="11 12">
    <name type="scientific">Ornithorhynchus anatinus</name>
    <name type="common">Duckbill platypus</name>
    <dbReference type="NCBI Taxonomy" id="9258"/>
    <lineage>
        <taxon>Eukaryota</taxon>
        <taxon>Metazoa</taxon>
        <taxon>Chordata</taxon>
        <taxon>Craniata</taxon>
        <taxon>Vertebrata</taxon>
        <taxon>Euteleostomi</taxon>
        <taxon>Mammalia</taxon>
        <taxon>Monotremata</taxon>
        <taxon>Ornithorhynchidae</taxon>
        <taxon>Ornithorhynchus</taxon>
    </lineage>
</organism>
<dbReference type="eggNOG" id="KOG3796">
    <property type="taxonomic scope" value="Eukaryota"/>
</dbReference>
<feature type="transmembrane region" description="Helical" evidence="9">
    <location>
        <begin position="118"/>
        <end position="139"/>
    </location>
</feature>
<evidence type="ECO:0000256" key="9">
    <source>
        <dbReference type="SAM" id="Phobius"/>
    </source>
</evidence>
<evidence type="ECO:0000256" key="2">
    <source>
        <dbReference type="ARBA" id="ARBA00011036"/>
    </source>
</evidence>
<dbReference type="InterPro" id="IPR002229">
    <property type="entry name" value="RhesusRHD"/>
</dbReference>
<dbReference type="GeneTree" id="ENSGT00950000182844"/>
<dbReference type="PANTHER" id="PTHR11730">
    <property type="entry name" value="AMMONIUM TRANSPORTER"/>
    <property type="match status" value="1"/>
</dbReference>
<keyword evidence="8" id="KW-0325">Glycoprotein</keyword>
<dbReference type="PANTHER" id="PTHR11730:SF48">
    <property type="entry name" value="AMMONIUM TRANSPORTER AMTB-LIKE DOMAIN-CONTAINING PROTEIN"/>
    <property type="match status" value="1"/>
</dbReference>
<dbReference type="InterPro" id="IPR024041">
    <property type="entry name" value="NH4_transpt_AmtB-like_dom"/>
</dbReference>
<evidence type="ECO:0000256" key="8">
    <source>
        <dbReference type="ARBA" id="ARBA00023180"/>
    </source>
</evidence>
<feature type="transmembrane region" description="Helical" evidence="9">
    <location>
        <begin position="398"/>
        <end position="423"/>
    </location>
</feature>
<feature type="transmembrane region" description="Helical" evidence="9">
    <location>
        <begin position="303"/>
        <end position="325"/>
    </location>
</feature>
<keyword evidence="3" id="KW-0813">Transport</keyword>
<evidence type="ECO:0000256" key="7">
    <source>
        <dbReference type="ARBA" id="ARBA00023177"/>
    </source>
</evidence>
<reference evidence="11" key="1">
    <citation type="submission" date="2025-08" db="UniProtKB">
        <authorList>
            <consortium name="Ensembl"/>
        </authorList>
    </citation>
    <scope>IDENTIFICATION</scope>
    <source>
        <strain evidence="11">Glennie</strain>
    </source>
</reference>
<sequence>MPCLRSTSLQCRLPALLVLFQAVLLVLFILFVTYDEHTDPAAPAGDPRDNPLYAIFPLFQDIQVMLLVGLGLLLAFLKRYGFSAIAYNFLLTNFATQWALLVQGFLHHFHQGRIHLGMTNVLAAEFAAVTVLISVGAVLGRTSPIQQLLLALLEVPAYAACDWIITAHVRIVDVGGTITLHVFACYFGLGVSAALYRPGLRTGHPKQGSSYQSDLLSLAGTMFLWVFWPSFVAVLAQPGDAQHRAVLHTFLTLSASALTSFAASSLLEKRGRLSMAHLQNATLAGGVAIGAVADLMITPAGAFLLGGVSSLVCVLGFQYLSPFLARRLRLQDQCGIHNLHGLPGIVGALAGIVAIASTPDEAYGHQLFPVFPPRAPPGWNGTLVGDLPLPARTASEQALFQAAGLGVAFGVSLLGGYLTGWVLRLPFLAQPPDDLCFDDEAYFKVPDGAGPAEWQPDADPGGCVPLKDCV</sequence>
<feature type="transmembrane region" description="Helical" evidence="9">
    <location>
        <begin position="278"/>
        <end position="297"/>
    </location>
</feature>
<feature type="transmembrane region" description="Helical" evidence="9">
    <location>
        <begin position="148"/>
        <end position="166"/>
    </location>
</feature>
<dbReference type="SUPFAM" id="SSF111352">
    <property type="entry name" value="Ammonium transporter"/>
    <property type="match status" value="1"/>
</dbReference>
<dbReference type="FunFam" id="1.10.3430.10:FF:000001">
    <property type="entry name" value="Ammonium transporter Rh type C"/>
    <property type="match status" value="1"/>
</dbReference>
<evidence type="ECO:0000256" key="1">
    <source>
        <dbReference type="ARBA" id="ARBA00004141"/>
    </source>
</evidence>
<dbReference type="GO" id="GO:0005886">
    <property type="term" value="C:plasma membrane"/>
    <property type="evidence" value="ECO:0000318"/>
    <property type="project" value="GO_Central"/>
</dbReference>
<comment type="subcellular location">
    <subcellularLocation>
        <location evidence="1">Membrane</location>
        <topology evidence="1">Multi-pass membrane protein</topology>
    </subcellularLocation>
</comment>
<keyword evidence="7" id="KW-0924">Ammonia transport</keyword>
<evidence type="ECO:0000259" key="10">
    <source>
        <dbReference type="Pfam" id="PF00909"/>
    </source>
</evidence>
<proteinExistence type="inferred from homology"/>
<dbReference type="Ensembl" id="ENSOANT00000007798.2">
    <property type="protein sequence ID" value="ENSOANP00000007796.2"/>
    <property type="gene ID" value="ENSOANG00000004919.2"/>
</dbReference>
<feature type="transmembrane region" description="Helical" evidence="9">
    <location>
        <begin position="216"/>
        <end position="239"/>
    </location>
</feature>
<evidence type="ECO:0000256" key="5">
    <source>
        <dbReference type="ARBA" id="ARBA00022989"/>
    </source>
</evidence>
<dbReference type="InterPro" id="IPR029020">
    <property type="entry name" value="Ammonium/urea_transptr"/>
</dbReference>
<dbReference type="InParanoid" id="F7FMC2"/>
<feature type="transmembrane region" description="Helical" evidence="9">
    <location>
        <begin position="54"/>
        <end position="77"/>
    </location>
</feature>
<feature type="transmembrane region" description="Helical" evidence="9">
    <location>
        <begin position="12"/>
        <end position="34"/>
    </location>
</feature>
<comment type="similarity">
    <text evidence="2">Belongs to the ammonium transporter (TC 2.A.49) family. Rh subfamily.</text>
</comment>
<dbReference type="OMA" id="GPSMYQI"/>
<reference evidence="11" key="2">
    <citation type="submission" date="2025-09" db="UniProtKB">
        <authorList>
            <consortium name="Ensembl"/>
        </authorList>
    </citation>
    <scope>IDENTIFICATION</scope>
    <source>
        <strain evidence="11">Glennie</strain>
    </source>
</reference>
<dbReference type="GO" id="GO:0008519">
    <property type="term" value="F:ammonium channel activity"/>
    <property type="evidence" value="ECO:0000318"/>
    <property type="project" value="GO_Central"/>
</dbReference>
<keyword evidence="6 9" id="KW-0472">Membrane</keyword>
<feature type="transmembrane region" description="Helical" evidence="9">
    <location>
        <begin position="84"/>
        <end position="106"/>
    </location>
</feature>
<dbReference type="Gene3D" id="1.10.3430.10">
    <property type="entry name" value="Ammonium transporter AmtB like domains"/>
    <property type="match status" value="1"/>
</dbReference>
<accession>F7FMC2</accession>
<evidence type="ECO:0000313" key="12">
    <source>
        <dbReference type="Proteomes" id="UP000002279"/>
    </source>
</evidence>
<evidence type="ECO:0000256" key="4">
    <source>
        <dbReference type="ARBA" id="ARBA00022692"/>
    </source>
</evidence>
<keyword evidence="4 9" id="KW-0812">Transmembrane</keyword>
<evidence type="ECO:0000256" key="3">
    <source>
        <dbReference type="ARBA" id="ARBA00022448"/>
    </source>
</evidence>
<evidence type="ECO:0000256" key="6">
    <source>
        <dbReference type="ARBA" id="ARBA00023136"/>
    </source>
</evidence>
<feature type="domain" description="Ammonium transporter AmtB-like" evidence="10">
    <location>
        <begin position="49"/>
        <end position="427"/>
    </location>
</feature>
<feature type="transmembrane region" description="Helical" evidence="9">
    <location>
        <begin position="337"/>
        <end position="357"/>
    </location>
</feature>
<feature type="transmembrane region" description="Helical" evidence="9">
    <location>
        <begin position="245"/>
        <end position="266"/>
    </location>
</feature>
<evidence type="ECO:0000313" key="11">
    <source>
        <dbReference type="Ensembl" id="ENSOANP00000007796.2"/>
    </source>
</evidence>
<dbReference type="Proteomes" id="UP000002279">
    <property type="component" value="Unplaced"/>
</dbReference>
<dbReference type="AlphaFoldDB" id="F7FMC2"/>
<dbReference type="HOGENOM" id="CLU_021386_0_0_1"/>
<dbReference type="STRING" id="9258.ENSOANP00000007796"/>
<dbReference type="Bgee" id="ENSOANG00000004919">
    <property type="expression patterns" value="Expressed in liver"/>
</dbReference>
<feature type="transmembrane region" description="Helical" evidence="9">
    <location>
        <begin position="178"/>
        <end position="196"/>
    </location>
</feature>
<dbReference type="Pfam" id="PF00909">
    <property type="entry name" value="Ammonium_transp"/>
    <property type="match status" value="1"/>
</dbReference>
<name>F7FMC2_ORNAN</name>
<protein>
    <recommendedName>
        <fullName evidence="10">Ammonium transporter AmtB-like domain-containing protein</fullName>
    </recommendedName>
</protein>
<keyword evidence="5 9" id="KW-1133">Transmembrane helix</keyword>